<accession>A0ACB8CGP4</accession>
<gene>
    <name evidence="1" type="ORF">HPB49_018201</name>
</gene>
<protein>
    <submittedName>
        <fullName evidence="1">Uncharacterized protein</fullName>
    </submittedName>
</protein>
<evidence type="ECO:0000313" key="1">
    <source>
        <dbReference type="EMBL" id="KAH7941871.1"/>
    </source>
</evidence>
<dbReference type="Proteomes" id="UP000821865">
    <property type="component" value="Chromosome 7"/>
</dbReference>
<comment type="caution">
    <text evidence="1">The sequence shown here is derived from an EMBL/GenBank/DDBJ whole genome shotgun (WGS) entry which is preliminary data.</text>
</comment>
<proteinExistence type="predicted"/>
<keyword evidence="2" id="KW-1185">Reference proteome</keyword>
<dbReference type="EMBL" id="CM023476">
    <property type="protein sequence ID" value="KAH7941871.1"/>
    <property type="molecule type" value="Genomic_DNA"/>
</dbReference>
<evidence type="ECO:0000313" key="2">
    <source>
        <dbReference type="Proteomes" id="UP000821865"/>
    </source>
</evidence>
<reference evidence="1" key="1">
    <citation type="submission" date="2020-05" db="EMBL/GenBank/DDBJ databases">
        <title>Large-scale comparative analyses of tick genomes elucidate their genetic diversity and vector capacities.</title>
        <authorList>
            <person name="Jia N."/>
            <person name="Wang J."/>
            <person name="Shi W."/>
            <person name="Du L."/>
            <person name="Sun Y."/>
            <person name="Zhan W."/>
            <person name="Jiang J."/>
            <person name="Wang Q."/>
            <person name="Zhang B."/>
            <person name="Ji P."/>
            <person name="Sakyi L.B."/>
            <person name="Cui X."/>
            <person name="Yuan T."/>
            <person name="Jiang B."/>
            <person name="Yang W."/>
            <person name="Lam T.T.-Y."/>
            <person name="Chang Q."/>
            <person name="Ding S."/>
            <person name="Wang X."/>
            <person name="Zhu J."/>
            <person name="Ruan X."/>
            <person name="Zhao L."/>
            <person name="Wei J."/>
            <person name="Que T."/>
            <person name="Du C."/>
            <person name="Cheng J."/>
            <person name="Dai P."/>
            <person name="Han X."/>
            <person name="Huang E."/>
            <person name="Gao Y."/>
            <person name="Liu J."/>
            <person name="Shao H."/>
            <person name="Ye R."/>
            <person name="Li L."/>
            <person name="Wei W."/>
            <person name="Wang X."/>
            <person name="Wang C."/>
            <person name="Yang T."/>
            <person name="Huo Q."/>
            <person name="Li W."/>
            <person name="Guo W."/>
            <person name="Chen H."/>
            <person name="Zhou L."/>
            <person name="Ni X."/>
            <person name="Tian J."/>
            <person name="Zhou Y."/>
            <person name="Sheng Y."/>
            <person name="Liu T."/>
            <person name="Pan Y."/>
            <person name="Xia L."/>
            <person name="Li J."/>
            <person name="Zhao F."/>
            <person name="Cao W."/>
        </authorList>
    </citation>
    <scope>NUCLEOTIDE SEQUENCE</scope>
    <source>
        <strain evidence="1">Dsil-2018</strain>
    </source>
</reference>
<organism evidence="1 2">
    <name type="scientific">Dermacentor silvarum</name>
    <name type="common">Tick</name>
    <dbReference type="NCBI Taxonomy" id="543639"/>
    <lineage>
        <taxon>Eukaryota</taxon>
        <taxon>Metazoa</taxon>
        <taxon>Ecdysozoa</taxon>
        <taxon>Arthropoda</taxon>
        <taxon>Chelicerata</taxon>
        <taxon>Arachnida</taxon>
        <taxon>Acari</taxon>
        <taxon>Parasitiformes</taxon>
        <taxon>Ixodida</taxon>
        <taxon>Ixodoidea</taxon>
        <taxon>Ixodidae</taxon>
        <taxon>Rhipicephalinae</taxon>
        <taxon>Dermacentor</taxon>
    </lineage>
</organism>
<name>A0ACB8CGP4_DERSI</name>
<sequence>MKRPPTVEKLVSVGTSCPYGSVGAEIIEFEKNFSTKISKKQEPIKIIIRPKKGLQVKSFTNHQISKAVSAACGGKVDDSHFLVRLRPGANIIIVSTPDQEVADIARKITRIVLGGNLYEVNSYVAAPDGVARGVIHGIDPDTPPEELMTHQRGRTQGVEIVQARMLGKTKTAVITFSSHAAAGQSSVVTLESIYATMQQMLYQIGELKNKVKENTLSSEDLEIRIRKVEFASRKRVDDENNNTRIKAYRRINNTGDVSDTDNCDGGGMNVSNG</sequence>